<evidence type="ECO:0000256" key="6">
    <source>
        <dbReference type="ARBA" id="ARBA00022801"/>
    </source>
</evidence>
<dbReference type="AlphaFoldDB" id="A0A5N4B5N8"/>
<gene>
    <name evidence="9" type="ORF">PPYR_01833</name>
</gene>
<dbReference type="PANTHER" id="PTHR22930">
    <property type="match status" value="1"/>
</dbReference>
<dbReference type="Proteomes" id="UP000327044">
    <property type="component" value="Unassembled WGS sequence"/>
</dbReference>
<dbReference type="OrthoDB" id="6571700at2759"/>
<reference evidence="9 10" key="1">
    <citation type="journal article" date="2018" name="Elife">
        <title>Firefly genomes illuminate parallel origins of bioluminescence in beetles.</title>
        <authorList>
            <person name="Fallon T.R."/>
            <person name="Lower S.E."/>
            <person name="Chang C.H."/>
            <person name="Bessho-Uehara M."/>
            <person name="Martin G.J."/>
            <person name="Bewick A.J."/>
            <person name="Behringer M."/>
            <person name="Debat H.J."/>
            <person name="Wong I."/>
            <person name="Day J.C."/>
            <person name="Suvorov A."/>
            <person name="Silva C.J."/>
            <person name="Stanger-Hall K.F."/>
            <person name="Hall D.W."/>
            <person name="Schmitz R.J."/>
            <person name="Nelson D.R."/>
            <person name="Lewis S.M."/>
            <person name="Shigenobu S."/>
            <person name="Bybee S.M."/>
            <person name="Larracuente A.M."/>
            <person name="Oba Y."/>
            <person name="Weng J.K."/>
        </authorList>
    </citation>
    <scope>NUCLEOTIDE SEQUENCE [LARGE SCALE GENOMIC DNA]</scope>
    <source>
        <strain evidence="9">1611_PpyrPB1</strain>
        <tissue evidence="9">Whole body</tissue>
    </source>
</reference>
<dbReference type="GO" id="GO:0046872">
    <property type="term" value="F:metal ion binding"/>
    <property type="evidence" value="ECO:0007669"/>
    <property type="project" value="UniProtKB-KW"/>
</dbReference>
<evidence type="ECO:0000313" key="9">
    <source>
        <dbReference type="EMBL" id="KAB0804863.1"/>
    </source>
</evidence>
<dbReference type="GO" id="GO:0004518">
    <property type="term" value="F:nuclease activity"/>
    <property type="evidence" value="ECO:0007669"/>
    <property type="project" value="UniProtKB-KW"/>
</dbReference>
<evidence type="ECO:0000256" key="3">
    <source>
        <dbReference type="ARBA" id="ARBA00006958"/>
    </source>
</evidence>
<evidence type="ECO:0000256" key="2">
    <source>
        <dbReference type="ARBA" id="ARBA00004123"/>
    </source>
</evidence>
<evidence type="ECO:0000259" key="8">
    <source>
        <dbReference type="Pfam" id="PF13359"/>
    </source>
</evidence>
<dbReference type="GO" id="GO:0005634">
    <property type="term" value="C:nucleus"/>
    <property type="evidence" value="ECO:0007669"/>
    <property type="project" value="UniProtKB-SubCell"/>
</dbReference>
<accession>A0A5N4B5N8</accession>
<dbReference type="InterPro" id="IPR045249">
    <property type="entry name" value="HARBI1-like"/>
</dbReference>
<comment type="cofactor">
    <cofactor evidence="1">
        <name>a divalent metal cation</name>
        <dbReference type="ChEBI" id="CHEBI:60240"/>
    </cofactor>
</comment>
<comment type="similarity">
    <text evidence="3">Belongs to the HARBI1 family.</text>
</comment>
<protein>
    <recommendedName>
        <fullName evidence="8">DDE Tnp4 domain-containing protein</fullName>
    </recommendedName>
</protein>
<keyword evidence="5" id="KW-0479">Metal-binding</keyword>
<evidence type="ECO:0000313" key="10">
    <source>
        <dbReference type="Proteomes" id="UP000327044"/>
    </source>
</evidence>
<feature type="domain" description="DDE Tnp4" evidence="8">
    <location>
        <begin position="171"/>
        <end position="336"/>
    </location>
</feature>
<evidence type="ECO:0000256" key="1">
    <source>
        <dbReference type="ARBA" id="ARBA00001968"/>
    </source>
</evidence>
<proteinExistence type="inferred from homology"/>
<dbReference type="InParanoid" id="A0A5N4B5N8"/>
<dbReference type="GO" id="GO:0016787">
    <property type="term" value="F:hydrolase activity"/>
    <property type="evidence" value="ECO:0007669"/>
    <property type="project" value="UniProtKB-KW"/>
</dbReference>
<evidence type="ECO:0000256" key="7">
    <source>
        <dbReference type="ARBA" id="ARBA00023242"/>
    </source>
</evidence>
<comment type="subcellular location">
    <subcellularLocation>
        <location evidence="2">Nucleus</location>
    </subcellularLocation>
</comment>
<sequence>MISERHRRRNLLILLHLRRKYRKRERQYWVHPILAVRYLEGNFYTLFEKLRCDDAKFFNYFRMSTSTFDFLEGQIGDLIKGQDTPMRVSIPPKEMLAVTIRYLATGATFTEMHYNYRLGISTVRKIVRLVCNALWDTLKHDVFPKSTEENWRAISDQFATFSHFPNCLGAVDGKHIRVNKFPHSGSMNLNYKSYFSIVLMAIADCDYKFTYVDIGAYGKDCDSSVFQETSFFKLLMQNKLNIPASGPLNTHSNLTFPFVFVGDEAFSLSENMMRPYAGHYLPENKRVFNYRLSRARRYVECAFGIFANKWRIFHKALNVSKDFAKDIVKACVVLHNLVRSKDGYRSADTDFVQRLHDINTAPCCRSTRNANDIRDRFTEYFVSAEGALPWQNAKI</sequence>
<keyword evidence="6" id="KW-0378">Hydrolase</keyword>
<dbReference type="EMBL" id="VVIM01000001">
    <property type="protein sequence ID" value="KAB0804863.1"/>
    <property type="molecule type" value="Genomic_DNA"/>
</dbReference>
<keyword evidence="7" id="KW-0539">Nucleus</keyword>
<name>A0A5N4B5N8_PHOPY</name>
<dbReference type="Pfam" id="PF13359">
    <property type="entry name" value="DDE_Tnp_4"/>
    <property type="match status" value="1"/>
</dbReference>
<comment type="caution">
    <text evidence="9">The sequence shown here is derived from an EMBL/GenBank/DDBJ whole genome shotgun (WGS) entry which is preliminary data.</text>
</comment>
<evidence type="ECO:0000256" key="4">
    <source>
        <dbReference type="ARBA" id="ARBA00022722"/>
    </source>
</evidence>
<evidence type="ECO:0000256" key="5">
    <source>
        <dbReference type="ARBA" id="ARBA00022723"/>
    </source>
</evidence>
<dbReference type="PANTHER" id="PTHR22930:SF269">
    <property type="entry name" value="NUCLEASE HARBI1-LIKE PROTEIN"/>
    <property type="match status" value="1"/>
</dbReference>
<organism evidence="9 10">
    <name type="scientific">Photinus pyralis</name>
    <name type="common">Common eastern firefly</name>
    <name type="synonym">Lampyris pyralis</name>
    <dbReference type="NCBI Taxonomy" id="7054"/>
    <lineage>
        <taxon>Eukaryota</taxon>
        <taxon>Metazoa</taxon>
        <taxon>Ecdysozoa</taxon>
        <taxon>Arthropoda</taxon>
        <taxon>Hexapoda</taxon>
        <taxon>Insecta</taxon>
        <taxon>Pterygota</taxon>
        <taxon>Neoptera</taxon>
        <taxon>Endopterygota</taxon>
        <taxon>Coleoptera</taxon>
        <taxon>Polyphaga</taxon>
        <taxon>Elateriformia</taxon>
        <taxon>Elateroidea</taxon>
        <taxon>Lampyridae</taxon>
        <taxon>Lampyrinae</taxon>
        <taxon>Photinus</taxon>
    </lineage>
</organism>
<dbReference type="InterPro" id="IPR027806">
    <property type="entry name" value="HARBI1_dom"/>
</dbReference>
<keyword evidence="10" id="KW-1185">Reference proteome</keyword>
<keyword evidence="4" id="KW-0540">Nuclease</keyword>